<comment type="caution">
    <text evidence="4">The sequence shown here is derived from an EMBL/GenBank/DDBJ whole genome shotgun (WGS) entry which is preliminary data.</text>
</comment>
<evidence type="ECO:0000256" key="1">
    <source>
        <dbReference type="ARBA" id="ARBA00022553"/>
    </source>
</evidence>
<dbReference type="RefSeq" id="WP_241409425.1">
    <property type="nucleotide sequence ID" value="NZ_JAKZGO010000001.1"/>
</dbReference>
<keyword evidence="1 2" id="KW-0597">Phosphoprotein</keyword>
<sequence>MKILVVDDDLIIRTVLKHFFLKKNEEVVVTYDGEDALNQFQDDDKSYDIVVTDIMMPRLNGIDLAYKIKVVRPDLPIIAITAGNLDQLVGHESLFESSFNKPLELAKLYETILDILDR</sequence>
<organism evidence="4 5">
    <name type="scientific">Belliella alkalica</name>
    <dbReference type="NCBI Taxonomy" id="1730871"/>
    <lineage>
        <taxon>Bacteria</taxon>
        <taxon>Pseudomonadati</taxon>
        <taxon>Bacteroidota</taxon>
        <taxon>Cytophagia</taxon>
        <taxon>Cytophagales</taxon>
        <taxon>Cyclobacteriaceae</taxon>
        <taxon>Belliella</taxon>
    </lineage>
</organism>
<proteinExistence type="predicted"/>
<dbReference type="PANTHER" id="PTHR44591:SF3">
    <property type="entry name" value="RESPONSE REGULATORY DOMAIN-CONTAINING PROTEIN"/>
    <property type="match status" value="1"/>
</dbReference>
<dbReference type="Gene3D" id="3.40.50.2300">
    <property type="match status" value="1"/>
</dbReference>
<keyword evidence="5" id="KW-1185">Reference proteome</keyword>
<dbReference type="InterPro" id="IPR011006">
    <property type="entry name" value="CheY-like_superfamily"/>
</dbReference>
<dbReference type="InterPro" id="IPR050595">
    <property type="entry name" value="Bact_response_regulator"/>
</dbReference>
<feature type="domain" description="Response regulatory" evidence="3">
    <location>
        <begin position="2"/>
        <end position="116"/>
    </location>
</feature>
<dbReference type="PROSITE" id="PS50110">
    <property type="entry name" value="RESPONSE_REGULATORY"/>
    <property type="match status" value="1"/>
</dbReference>
<dbReference type="SMART" id="SM00448">
    <property type="entry name" value="REC"/>
    <property type="match status" value="1"/>
</dbReference>
<dbReference type="Pfam" id="PF00072">
    <property type="entry name" value="Response_reg"/>
    <property type="match status" value="1"/>
</dbReference>
<evidence type="ECO:0000313" key="5">
    <source>
        <dbReference type="Proteomes" id="UP001165430"/>
    </source>
</evidence>
<dbReference type="EMBL" id="JAKZGO010000001">
    <property type="protein sequence ID" value="MCH7412033.1"/>
    <property type="molecule type" value="Genomic_DNA"/>
</dbReference>
<evidence type="ECO:0000259" key="3">
    <source>
        <dbReference type="PROSITE" id="PS50110"/>
    </source>
</evidence>
<accession>A0ABS9V6M9</accession>
<dbReference type="SUPFAM" id="SSF52172">
    <property type="entry name" value="CheY-like"/>
    <property type="match status" value="1"/>
</dbReference>
<feature type="modified residue" description="4-aspartylphosphate" evidence="2">
    <location>
        <position position="53"/>
    </location>
</feature>
<dbReference type="CDD" id="cd17546">
    <property type="entry name" value="REC_hyHK_CKI1_RcsC-like"/>
    <property type="match status" value="1"/>
</dbReference>
<evidence type="ECO:0000256" key="2">
    <source>
        <dbReference type="PROSITE-ProRule" id="PRU00169"/>
    </source>
</evidence>
<dbReference type="InterPro" id="IPR001789">
    <property type="entry name" value="Sig_transdc_resp-reg_receiver"/>
</dbReference>
<name>A0ABS9V6M9_9BACT</name>
<reference evidence="4" key="1">
    <citation type="submission" date="2022-03" db="EMBL/GenBank/DDBJ databases">
        <title>De novo assembled genomes of Belliella spp. (Cyclobacteriaceae) strains.</title>
        <authorList>
            <person name="Szabo A."/>
            <person name="Korponai K."/>
            <person name="Felfoldi T."/>
        </authorList>
    </citation>
    <scope>NUCLEOTIDE SEQUENCE</scope>
    <source>
        <strain evidence="4">DSM 111903</strain>
    </source>
</reference>
<dbReference type="Proteomes" id="UP001165430">
    <property type="component" value="Unassembled WGS sequence"/>
</dbReference>
<evidence type="ECO:0000313" key="4">
    <source>
        <dbReference type="EMBL" id="MCH7412033.1"/>
    </source>
</evidence>
<dbReference type="PANTHER" id="PTHR44591">
    <property type="entry name" value="STRESS RESPONSE REGULATOR PROTEIN 1"/>
    <property type="match status" value="1"/>
</dbReference>
<protein>
    <submittedName>
        <fullName evidence="4">Response regulator</fullName>
    </submittedName>
</protein>
<gene>
    <name evidence="4" type="ORF">MM213_00945</name>
</gene>